<dbReference type="EMBL" id="GDRN01090028">
    <property type="protein sequence ID" value="JAI60540.1"/>
    <property type="molecule type" value="Transcribed_RNA"/>
</dbReference>
<name>A0A0P4W9A4_SCYOL</name>
<sequence length="222" mass="25488">MDPFNPEVKKEDDIDESSPSTVNPDASLYPQCGILRSIKEESEERPLTVNEALDILEDEDEFFDVYMEPPDVSIPHGIKMYNKGMGGTDRMDQNINKYRISIKSKKWWWSLFTWMLDMAVHNAWQLSKGQGSALTQLQFRREIAACYLNQFGILPKGKGRKSTTLPAQHFVRYDNLGHLVEPVQDNKKRRCANTGCTSIGRTQCSRCNVGLCVKCFRDYHTK</sequence>
<accession>A0A0P4W9A4</accession>
<evidence type="ECO:0000259" key="2">
    <source>
        <dbReference type="Pfam" id="PF13843"/>
    </source>
</evidence>
<dbReference type="AlphaFoldDB" id="A0A0P4W9A4"/>
<dbReference type="InterPro" id="IPR029526">
    <property type="entry name" value="PGBD"/>
</dbReference>
<dbReference type="Pfam" id="PF13843">
    <property type="entry name" value="DDE_Tnp_1_7"/>
    <property type="match status" value="1"/>
</dbReference>
<proteinExistence type="predicted"/>
<evidence type="ECO:0000313" key="3">
    <source>
        <dbReference type="EMBL" id="JAI60540.1"/>
    </source>
</evidence>
<protein>
    <recommendedName>
        <fullName evidence="2">PiggyBac transposable element-derived protein domain-containing protein</fullName>
    </recommendedName>
</protein>
<dbReference type="PANTHER" id="PTHR47272">
    <property type="entry name" value="DDE_TNP_1_7 DOMAIN-CONTAINING PROTEIN"/>
    <property type="match status" value="1"/>
</dbReference>
<evidence type="ECO:0000256" key="1">
    <source>
        <dbReference type="SAM" id="MobiDB-lite"/>
    </source>
</evidence>
<reference evidence="3" key="1">
    <citation type="submission" date="2015-09" db="EMBL/GenBank/DDBJ databases">
        <title>Scylla olivacea transcriptome.</title>
        <authorList>
            <person name="Ikhwanuddin M."/>
        </authorList>
    </citation>
    <scope>NUCLEOTIDE SEQUENCE</scope>
</reference>
<organism evidence="3">
    <name type="scientific">Scylla olivacea</name>
    <name type="common">Orange mud crab</name>
    <name type="synonym">Cancer olivacea</name>
    <dbReference type="NCBI Taxonomy" id="85551"/>
    <lineage>
        <taxon>Eukaryota</taxon>
        <taxon>Metazoa</taxon>
        <taxon>Ecdysozoa</taxon>
        <taxon>Arthropoda</taxon>
        <taxon>Crustacea</taxon>
        <taxon>Multicrustacea</taxon>
        <taxon>Malacostraca</taxon>
        <taxon>Eumalacostraca</taxon>
        <taxon>Eucarida</taxon>
        <taxon>Decapoda</taxon>
        <taxon>Pleocyemata</taxon>
        <taxon>Brachyura</taxon>
        <taxon>Eubrachyura</taxon>
        <taxon>Portunoidea</taxon>
        <taxon>Portunidae</taxon>
        <taxon>Portuninae</taxon>
        <taxon>Scylla</taxon>
    </lineage>
</organism>
<dbReference type="PANTHER" id="PTHR47272:SF2">
    <property type="entry name" value="PIGGYBAC TRANSPOSABLE ELEMENT-DERIVED PROTEIN 3-LIKE"/>
    <property type="match status" value="1"/>
</dbReference>
<feature type="domain" description="PiggyBac transposable element-derived protein" evidence="2">
    <location>
        <begin position="68"/>
        <end position="124"/>
    </location>
</feature>
<feature type="region of interest" description="Disordered" evidence="1">
    <location>
        <begin position="1"/>
        <end position="28"/>
    </location>
</feature>